<keyword evidence="2 5" id="KW-0560">Oxidoreductase</keyword>
<comment type="similarity">
    <text evidence="1 5">Belongs to the NAD-dependent glycerol-3-phosphate dehydrogenase family.</text>
</comment>
<dbReference type="Gene3D" id="1.10.1040.10">
    <property type="entry name" value="N-(1-d-carboxylethyl)-l-norvaline Dehydrogenase, domain 2"/>
    <property type="match status" value="1"/>
</dbReference>
<dbReference type="InterPro" id="IPR013328">
    <property type="entry name" value="6PGD_dom2"/>
</dbReference>
<evidence type="ECO:0000256" key="2">
    <source>
        <dbReference type="ARBA" id="ARBA00023002"/>
    </source>
</evidence>
<dbReference type="NCBIfam" id="TIGR01488">
    <property type="entry name" value="HAD-SF-IB"/>
    <property type="match status" value="1"/>
</dbReference>
<sequence length="540" mass="59442">MMHLLRQRAPKGRGLPVLTCSDMLVKAPTPARQRSCLQCSFSSRPARGSMVKSRATMVGAEGADEAEDWSELPLHPSETTLELWQAADAVILNVDCTITKNDTLDLLGAWMGIKDEVEELSKKAADGTMNLTDAMEERLARLNCSPQDIKNFMLAHPPKNRLVPGVEEHIMALRTRGIEIFLVSGGFREVALPIAEHLGIPSKNVFSNSMCWDLDSKHINENHENPIYLPGANLGENVIANNNLIETVQGADLIIFCAPHQFMHGICKQLAAAKVVNRGAKAISLTKGMHVRAEGPQLISQMVSRILGIDCSVLMGANIAGDIAKEELSEAVIAYTSRDAGALWQQLFQRPYFAISLLPDVPGAEMCGTLKNIVAVGAGMGDGLGIGPNSKASILRQGLSEMRQFCKYIYPSVRDDTFFESCGVGDVIASSYDCDAQLCFRHVPALHVCAHVRLPTLLRVAEAWCQRRMAGNTMVSFDDLEKEMLNGQKLQGVLTSDEVQEVLETRGWELDFPLFTTINRIIHGEVPPNMILRCCWMRYQ</sequence>
<evidence type="ECO:0000256" key="6">
    <source>
        <dbReference type="RuleBase" id="RU361243"/>
    </source>
</evidence>
<dbReference type="InterPro" id="IPR011128">
    <property type="entry name" value="G3P_DH_NAD-dep_N"/>
</dbReference>
<dbReference type="SUPFAM" id="SSF48179">
    <property type="entry name" value="6-phosphogluconate dehydrogenase C-terminal domain-like"/>
    <property type="match status" value="2"/>
</dbReference>
<feature type="domain" description="Glycerol-3-phosphate dehydrogenase NAD-dependent C-terminal" evidence="8">
    <location>
        <begin position="360"/>
        <end position="433"/>
    </location>
</feature>
<dbReference type="InterPro" id="IPR006109">
    <property type="entry name" value="G3P_DH_NAD-dep_C"/>
</dbReference>
<dbReference type="InterPro" id="IPR008927">
    <property type="entry name" value="6-PGluconate_DH-like_C_sf"/>
</dbReference>
<protein>
    <recommendedName>
        <fullName evidence="6">Glycerol-3-phosphate dehydrogenase [NAD(+)]</fullName>
        <ecNumber evidence="6">1.1.1.8</ecNumber>
    </recommendedName>
</protein>
<dbReference type="SUPFAM" id="SSF51735">
    <property type="entry name" value="NAD(P)-binding Rossmann-fold domains"/>
    <property type="match status" value="1"/>
</dbReference>
<dbReference type="PROSITE" id="PS00957">
    <property type="entry name" value="NAD_G3PDH"/>
    <property type="match status" value="1"/>
</dbReference>
<evidence type="ECO:0000256" key="5">
    <source>
        <dbReference type="RuleBase" id="RU000437"/>
    </source>
</evidence>
<feature type="non-terminal residue" evidence="9">
    <location>
        <position position="1"/>
    </location>
</feature>
<gene>
    <name evidence="9" type="ORF">DUNSADRAFT_12583</name>
</gene>
<feature type="domain" description="Glycerol-3-phosphate dehydrogenase NAD-dependent C-terminal" evidence="8">
    <location>
        <begin position="468"/>
        <end position="532"/>
    </location>
</feature>
<reference evidence="9" key="1">
    <citation type="submission" date="2017-08" db="EMBL/GenBank/DDBJ databases">
        <authorList>
            <person name="Polle J.E."/>
            <person name="Barry K."/>
            <person name="Cushman J."/>
            <person name="Schmutz J."/>
            <person name="Tran D."/>
            <person name="Hathwaick L.T."/>
            <person name="Yim W.C."/>
            <person name="Jenkins J."/>
            <person name="Mckie-Krisberg Z.M."/>
            <person name="Prochnik S."/>
            <person name="Lindquist E."/>
            <person name="Dockter R.B."/>
            <person name="Adam C."/>
            <person name="Molina H."/>
            <person name="Bunkerborg J."/>
            <person name="Jin E."/>
            <person name="Buchheim M."/>
            <person name="Magnuson J."/>
        </authorList>
    </citation>
    <scope>NUCLEOTIDE SEQUENCE</scope>
    <source>
        <strain evidence="9">CCAP 19/18</strain>
    </source>
</reference>
<dbReference type="InterPro" id="IPR036412">
    <property type="entry name" value="HAD-like_sf"/>
</dbReference>
<dbReference type="PANTHER" id="PTHR11728:SF8">
    <property type="entry name" value="GLYCEROL-3-PHOSPHATE DEHYDROGENASE [NAD(+)]-RELATED"/>
    <property type="match status" value="1"/>
</dbReference>
<dbReference type="Gene3D" id="1.10.150.210">
    <property type="entry name" value="Phosphoserine phosphatase, domain 2"/>
    <property type="match status" value="1"/>
</dbReference>
<dbReference type="Proteomes" id="UP000815325">
    <property type="component" value="Unassembled WGS sequence"/>
</dbReference>
<feature type="domain" description="Glycerol-3-phosphate dehydrogenase NAD-dependent N-terminal" evidence="7">
    <location>
        <begin position="217"/>
        <end position="338"/>
    </location>
</feature>
<dbReference type="SUPFAM" id="SSF56784">
    <property type="entry name" value="HAD-like"/>
    <property type="match status" value="1"/>
</dbReference>
<proteinExistence type="inferred from homology"/>
<dbReference type="PANTHER" id="PTHR11728">
    <property type="entry name" value="GLYCEROL-3-PHOSPHATE DEHYDROGENASE"/>
    <property type="match status" value="1"/>
</dbReference>
<comment type="caution">
    <text evidence="9">The sequence shown here is derived from an EMBL/GenBank/DDBJ whole genome shotgun (WGS) entry which is preliminary data.</text>
</comment>
<organism evidence="9 10">
    <name type="scientific">Dunaliella salina</name>
    <name type="common">Green alga</name>
    <name type="synonym">Protococcus salinus</name>
    <dbReference type="NCBI Taxonomy" id="3046"/>
    <lineage>
        <taxon>Eukaryota</taxon>
        <taxon>Viridiplantae</taxon>
        <taxon>Chlorophyta</taxon>
        <taxon>core chlorophytes</taxon>
        <taxon>Chlorophyceae</taxon>
        <taxon>CS clade</taxon>
        <taxon>Chlamydomonadales</taxon>
        <taxon>Dunaliellaceae</taxon>
        <taxon>Dunaliella</taxon>
    </lineage>
</organism>
<keyword evidence="3 5" id="KW-0520">NAD</keyword>
<evidence type="ECO:0000313" key="10">
    <source>
        <dbReference type="Proteomes" id="UP000815325"/>
    </source>
</evidence>
<dbReference type="InterPro" id="IPR006168">
    <property type="entry name" value="G3P_DH_NAD-dep"/>
</dbReference>
<evidence type="ECO:0000256" key="4">
    <source>
        <dbReference type="ARBA" id="ARBA00048683"/>
    </source>
</evidence>
<dbReference type="Gene3D" id="3.40.50.720">
    <property type="entry name" value="NAD(P)-binding Rossmann-like Domain"/>
    <property type="match status" value="1"/>
</dbReference>
<comment type="catalytic activity">
    <reaction evidence="4 6">
        <text>sn-glycerol 3-phosphate + NAD(+) = dihydroxyacetone phosphate + NADH + H(+)</text>
        <dbReference type="Rhea" id="RHEA:11092"/>
        <dbReference type="ChEBI" id="CHEBI:15378"/>
        <dbReference type="ChEBI" id="CHEBI:57540"/>
        <dbReference type="ChEBI" id="CHEBI:57597"/>
        <dbReference type="ChEBI" id="CHEBI:57642"/>
        <dbReference type="ChEBI" id="CHEBI:57945"/>
        <dbReference type="EC" id="1.1.1.8"/>
    </reaction>
</comment>
<keyword evidence="10" id="KW-1185">Reference proteome</keyword>
<evidence type="ECO:0000256" key="1">
    <source>
        <dbReference type="ARBA" id="ARBA00011009"/>
    </source>
</evidence>
<accession>A0ABQ7GB10</accession>
<dbReference type="EMBL" id="MU069921">
    <property type="protein sequence ID" value="KAF5831797.1"/>
    <property type="molecule type" value="Genomic_DNA"/>
</dbReference>
<dbReference type="InterPro" id="IPR036291">
    <property type="entry name" value="NAD(P)-bd_dom_sf"/>
</dbReference>
<dbReference type="Pfam" id="PF07479">
    <property type="entry name" value="NAD_Gly3P_dh_C"/>
    <property type="match status" value="2"/>
</dbReference>
<dbReference type="EC" id="1.1.1.8" evidence="6"/>
<dbReference type="PRINTS" id="PR00077">
    <property type="entry name" value="GPDHDRGNASE"/>
</dbReference>
<evidence type="ECO:0000259" key="8">
    <source>
        <dbReference type="Pfam" id="PF07479"/>
    </source>
</evidence>
<evidence type="ECO:0000256" key="3">
    <source>
        <dbReference type="ARBA" id="ARBA00023027"/>
    </source>
</evidence>
<evidence type="ECO:0000259" key="7">
    <source>
        <dbReference type="Pfam" id="PF01210"/>
    </source>
</evidence>
<dbReference type="Pfam" id="PF01210">
    <property type="entry name" value="NAD_Gly3P_dh_N"/>
    <property type="match status" value="1"/>
</dbReference>
<name>A0ABQ7GB10_DUNSA</name>
<evidence type="ECO:0000313" key="9">
    <source>
        <dbReference type="EMBL" id="KAF5831797.1"/>
    </source>
</evidence>